<reference evidence="4 5" key="1">
    <citation type="submission" date="2024-03" db="EMBL/GenBank/DDBJ databases">
        <title>Pseudomonas juntendi.</title>
        <authorList>
            <person name="Liu Y."/>
        </authorList>
    </citation>
    <scope>NUCLEOTIDE SEQUENCE [LARGE SCALE GENOMIC DNA]</scope>
    <source>
        <strain evidence="4 5">L4046hy</strain>
    </source>
</reference>
<keyword evidence="2" id="KW-0313">Glucose metabolism</keyword>
<protein>
    <submittedName>
        <fullName evidence="4">Beta-propeller fold lactonase family protein</fullName>
    </submittedName>
</protein>
<keyword evidence="5" id="KW-1185">Reference proteome</keyword>
<dbReference type="PANTHER" id="PTHR30344:SF1">
    <property type="entry name" value="6-PHOSPHOGLUCONOLACTONASE"/>
    <property type="match status" value="1"/>
</dbReference>
<feature type="signal peptide" evidence="3">
    <location>
        <begin position="1"/>
        <end position="25"/>
    </location>
</feature>
<proteinExistence type="inferred from homology"/>
<dbReference type="RefSeq" id="WP_338724860.1">
    <property type="nucleotide sequence ID" value="NZ_CP146690.1"/>
</dbReference>
<comment type="similarity">
    <text evidence="1">Belongs to the cycloisomerase 2 family.</text>
</comment>
<sequence>MIFKLQGSSVLLAGVFIVASQVVMAANTQAVTQIYAGSEGNVIGYSLAFDGIITQNSVIQLPALLQFAVAEKGNRHLYVASSNIDDAKPGDFHRLSAFTIDHASGHLEPLDDPEKFEQWPVYLTLDRDGTHSCWPTIWRQLSPFMRWGQMVVSVYRSSRINRLSRGFSPVRSRSYPNNRFVISPGRGNDASSSNPENLGTLSTYAYVHGNFPPVGGDTFASKVGPCHVVYHPCAPLAYMAKERGSSIYTYRLTQEGRLANEPVFKTSILNPHWQAEDDEGINKDGVILVRPDGKYLYGTNRSDKLHTIGKPAVFKHGKTT</sequence>
<evidence type="ECO:0000256" key="2">
    <source>
        <dbReference type="ARBA" id="ARBA00022526"/>
    </source>
</evidence>
<evidence type="ECO:0000313" key="4">
    <source>
        <dbReference type="EMBL" id="WWY19387.1"/>
    </source>
</evidence>
<keyword evidence="3" id="KW-0732">Signal</keyword>
<feature type="chain" id="PRO_5046999991" evidence="3">
    <location>
        <begin position="26"/>
        <end position="320"/>
    </location>
</feature>
<dbReference type="InterPro" id="IPR050282">
    <property type="entry name" value="Cycloisomerase_2"/>
</dbReference>
<accession>A0ABZ2J882</accession>
<keyword evidence="2" id="KW-0119">Carbohydrate metabolism</keyword>
<evidence type="ECO:0000256" key="1">
    <source>
        <dbReference type="ARBA" id="ARBA00005564"/>
    </source>
</evidence>
<dbReference type="InterPro" id="IPR019405">
    <property type="entry name" value="Lactonase_7-beta_prop"/>
</dbReference>
<dbReference type="Proteomes" id="UP001375228">
    <property type="component" value="Chromosome"/>
</dbReference>
<organism evidence="4 5">
    <name type="scientific">Pseudomonas juntendi</name>
    <dbReference type="NCBI Taxonomy" id="2666183"/>
    <lineage>
        <taxon>Bacteria</taxon>
        <taxon>Pseudomonadati</taxon>
        <taxon>Pseudomonadota</taxon>
        <taxon>Gammaproteobacteria</taxon>
        <taxon>Pseudomonadales</taxon>
        <taxon>Pseudomonadaceae</taxon>
        <taxon>Pseudomonas</taxon>
    </lineage>
</organism>
<evidence type="ECO:0000313" key="5">
    <source>
        <dbReference type="Proteomes" id="UP001375228"/>
    </source>
</evidence>
<dbReference type="InterPro" id="IPR015943">
    <property type="entry name" value="WD40/YVTN_repeat-like_dom_sf"/>
</dbReference>
<gene>
    <name evidence="4" type="ORF">V9385_17185</name>
</gene>
<name>A0ABZ2J882_9PSED</name>
<dbReference type="Pfam" id="PF10282">
    <property type="entry name" value="Lactonase"/>
    <property type="match status" value="1"/>
</dbReference>
<dbReference type="PANTHER" id="PTHR30344">
    <property type="entry name" value="6-PHOSPHOGLUCONOLACTONASE-RELATED"/>
    <property type="match status" value="1"/>
</dbReference>
<dbReference type="Gene3D" id="2.130.10.10">
    <property type="entry name" value="YVTN repeat-like/Quinoprotein amine dehydrogenase"/>
    <property type="match status" value="1"/>
</dbReference>
<evidence type="ECO:0000256" key="3">
    <source>
        <dbReference type="SAM" id="SignalP"/>
    </source>
</evidence>
<dbReference type="EMBL" id="CP146691">
    <property type="protein sequence ID" value="WWY19387.1"/>
    <property type="molecule type" value="Genomic_DNA"/>
</dbReference>